<dbReference type="EMBL" id="VOQR01000001">
    <property type="protein sequence ID" value="TXC72258.1"/>
    <property type="molecule type" value="Genomic_DNA"/>
</dbReference>
<dbReference type="InterPro" id="IPR003782">
    <property type="entry name" value="SCO1/SenC"/>
</dbReference>
<dbReference type="SUPFAM" id="SSF52833">
    <property type="entry name" value="Thioredoxin-like"/>
    <property type="match status" value="1"/>
</dbReference>
<keyword evidence="4" id="KW-1015">Disulfide bond</keyword>
<keyword evidence="3" id="KW-0479">Metal-binding</keyword>
<feature type="disulfide bond" description="Redox-active" evidence="4">
    <location>
        <begin position="67"/>
        <end position="71"/>
    </location>
</feature>
<dbReference type="Gene3D" id="3.40.30.10">
    <property type="entry name" value="Glutaredoxin"/>
    <property type="match status" value="1"/>
</dbReference>
<dbReference type="AlphaFoldDB" id="A0A5C6ULD2"/>
<gene>
    <name evidence="6" type="ORF">FSB78_15865</name>
</gene>
<dbReference type="InterPro" id="IPR013766">
    <property type="entry name" value="Thioredoxin_domain"/>
</dbReference>
<feature type="domain" description="Thioredoxin" evidence="5">
    <location>
        <begin position="14"/>
        <end position="195"/>
    </location>
</feature>
<evidence type="ECO:0000313" key="6">
    <source>
        <dbReference type="EMBL" id="TXC72258.1"/>
    </source>
</evidence>
<evidence type="ECO:0000256" key="4">
    <source>
        <dbReference type="PIRSR" id="PIRSR603782-2"/>
    </source>
</evidence>
<protein>
    <submittedName>
        <fullName evidence="6">SCO family protein</fullName>
    </submittedName>
</protein>
<keyword evidence="2 3" id="KW-0186">Copper</keyword>
<accession>A0A5C6ULD2</accession>
<dbReference type="Pfam" id="PF02630">
    <property type="entry name" value="SCO1-SenC"/>
    <property type="match status" value="1"/>
</dbReference>
<reference evidence="6 7" key="1">
    <citation type="journal article" date="2013" name="Antonie Van Leeuwenhoek">
        <title>Sphingomonas ginsenosidivorax sp. nov., with the ability to transform ginsenosides.</title>
        <authorList>
            <person name="Jin X.F."/>
            <person name="Kim J.K."/>
            <person name="Liu Q.M."/>
            <person name="Kang M.S."/>
            <person name="He D."/>
            <person name="Jin F.X."/>
            <person name="Kim S.C."/>
            <person name="Im W.T."/>
        </authorList>
    </citation>
    <scope>NUCLEOTIDE SEQUENCE [LARGE SCALE GENOMIC DNA]</scope>
    <source>
        <strain evidence="6 7">KHI67</strain>
    </source>
</reference>
<name>A0A5C6ULD2_9SPHN</name>
<dbReference type="InterPro" id="IPR036249">
    <property type="entry name" value="Thioredoxin-like_sf"/>
</dbReference>
<comment type="caution">
    <text evidence="6">The sequence shown here is derived from an EMBL/GenBank/DDBJ whole genome shotgun (WGS) entry which is preliminary data.</text>
</comment>
<feature type="binding site" evidence="3">
    <location>
        <position position="67"/>
    </location>
    <ligand>
        <name>Cu cation</name>
        <dbReference type="ChEBI" id="CHEBI:23378"/>
    </ligand>
</feature>
<feature type="binding site" evidence="3">
    <location>
        <position position="71"/>
    </location>
    <ligand>
        <name>Cu cation</name>
        <dbReference type="ChEBI" id="CHEBI:23378"/>
    </ligand>
</feature>
<sequence length="195" mass="20800">MNIVRHVLFGALALAACSPTPVAPARPPLEGARIGGPFTLTDQDGRTVSDRDFAGKYRIMYFGYTFCPDVCPTDVQAIGAALKTLEASDPAVAAKVVPVFVTVDPARDTPPVLKAFVSAFHPRMVGLTGTPQQIEAVKKEFAIFSAKGDPAPGGGYLVNHSRQTYLMGPDGKPIALLPQEQGPKAVADEIKRWVR</sequence>
<dbReference type="RefSeq" id="WP_147083533.1">
    <property type="nucleotide sequence ID" value="NZ_VOQR01000001.1"/>
</dbReference>
<dbReference type="PROSITE" id="PS51257">
    <property type="entry name" value="PROKAR_LIPOPROTEIN"/>
    <property type="match status" value="1"/>
</dbReference>
<dbReference type="Proteomes" id="UP000321250">
    <property type="component" value="Unassembled WGS sequence"/>
</dbReference>
<dbReference type="GO" id="GO:0046872">
    <property type="term" value="F:metal ion binding"/>
    <property type="evidence" value="ECO:0007669"/>
    <property type="project" value="UniProtKB-KW"/>
</dbReference>
<dbReference type="FunFam" id="3.40.30.10:FF:000013">
    <property type="entry name" value="Blast:Protein SCO1 homolog, mitochondrial"/>
    <property type="match status" value="1"/>
</dbReference>
<dbReference type="PANTHER" id="PTHR12151">
    <property type="entry name" value="ELECTRON TRANSPORT PROTIN SCO1/SENC FAMILY MEMBER"/>
    <property type="match status" value="1"/>
</dbReference>
<comment type="similarity">
    <text evidence="1">Belongs to the SCO1/2 family.</text>
</comment>
<dbReference type="CDD" id="cd02968">
    <property type="entry name" value="SCO"/>
    <property type="match status" value="1"/>
</dbReference>
<evidence type="ECO:0000313" key="7">
    <source>
        <dbReference type="Proteomes" id="UP000321250"/>
    </source>
</evidence>
<organism evidence="6 7">
    <name type="scientific">Sphingomonas ginsenosidivorax</name>
    <dbReference type="NCBI Taxonomy" id="862135"/>
    <lineage>
        <taxon>Bacteria</taxon>
        <taxon>Pseudomonadati</taxon>
        <taxon>Pseudomonadota</taxon>
        <taxon>Alphaproteobacteria</taxon>
        <taxon>Sphingomonadales</taxon>
        <taxon>Sphingomonadaceae</taxon>
        <taxon>Sphingomonas</taxon>
    </lineage>
</organism>
<evidence type="ECO:0000256" key="3">
    <source>
        <dbReference type="PIRSR" id="PIRSR603782-1"/>
    </source>
</evidence>
<dbReference type="PANTHER" id="PTHR12151:SF25">
    <property type="entry name" value="LINALOOL DEHYDRATASE_ISOMERASE DOMAIN-CONTAINING PROTEIN"/>
    <property type="match status" value="1"/>
</dbReference>
<proteinExistence type="inferred from homology"/>
<evidence type="ECO:0000256" key="1">
    <source>
        <dbReference type="ARBA" id="ARBA00010996"/>
    </source>
</evidence>
<dbReference type="PROSITE" id="PS51352">
    <property type="entry name" value="THIOREDOXIN_2"/>
    <property type="match status" value="1"/>
</dbReference>
<keyword evidence="7" id="KW-1185">Reference proteome</keyword>
<evidence type="ECO:0000256" key="2">
    <source>
        <dbReference type="ARBA" id="ARBA00023008"/>
    </source>
</evidence>
<feature type="binding site" evidence="3">
    <location>
        <position position="160"/>
    </location>
    <ligand>
        <name>Cu cation</name>
        <dbReference type="ChEBI" id="CHEBI:23378"/>
    </ligand>
</feature>
<evidence type="ECO:0000259" key="5">
    <source>
        <dbReference type="PROSITE" id="PS51352"/>
    </source>
</evidence>
<dbReference type="OrthoDB" id="9790194at2"/>